<dbReference type="OrthoDB" id="258392at2759"/>
<dbReference type="PANTHER" id="PTHR11567:SF211">
    <property type="entry name" value="PROSTATIC ACID PHOSPHATASE"/>
    <property type="match status" value="1"/>
</dbReference>
<accession>A0A922CN50</accession>
<dbReference type="CDD" id="cd07061">
    <property type="entry name" value="HP_HAP_like"/>
    <property type="match status" value="1"/>
</dbReference>
<dbReference type="Pfam" id="PF00328">
    <property type="entry name" value="His_Phos_2"/>
    <property type="match status" value="1"/>
</dbReference>
<comment type="catalytic activity">
    <reaction evidence="1">
        <text>a phosphate monoester + H2O = an alcohol + phosphate</text>
        <dbReference type="Rhea" id="RHEA:15017"/>
        <dbReference type="ChEBI" id="CHEBI:15377"/>
        <dbReference type="ChEBI" id="CHEBI:30879"/>
        <dbReference type="ChEBI" id="CHEBI:43474"/>
        <dbReference type="ChEBI" id="CHEBI:67140"/>
        <dbReference type="EC" id="3.1.3.2"/>
    </reaction>
</comment>
<reference evidence="8" key="1">
    <citation type="journal article" date="2016" name="Insect Biochem. Mol. Biol.">
        <title>Multifaceted biological insights from a draft genome sequence of the tobacco hornworm moth, Manduca sexta.</title>
        <authorList>
            <person name="Kanost M.R."/>
            <person name="Arrese E.L."/>
            <person name="Cao X."/>
            <person name="Chen Y.R."/>
            <person name="Chellapilla S."/>
            <person name="Goldsmith M.R."/>
            <person name="Grosse-Wilde E."/>
            <person name="Heckel D.G."/>
            <person name="Herndon N."/>
            <person name="Jiang H."/>
            <person name="Papanicolaou A."/>
            <person name="Qu J."/>
            <person name="Soulages J.L."/>
            <person name="Vogel H."/>
            <person name="Walters J."/>
            <person name="Waterhouse R.M."/>
            <person name="Ahn S.J."/>
            <person name="Almeida F.C."/>
            <person name="An C."/>
            <person name="Aqrawi P."/>
            <person name="Bretschneider A."/>
            <person name="Bryant W.B."/>
            <person name="Bucks S."/>
            <person name="Chao H."/>
            <person name="Chevignon G."/>
            <person name="Christen J.M."/>
            <person name="Clarke D.F."/>
            <person name="Dittmer N.T."/>
            <person name="Ferguson L.C.F."/>
            <person name="Garavelou S."/>
            <person name="Gordon K.H.J."/>
            <person name="Gunaratna R.T."/>
            <person name="Han Y."/>
            <person name="Hauser F."/>
            <person name="He Y."/>
            <person name="Heidel-Fischer H."/>
            <person name="Hirsh A."/>
            <person name="Hu Y."/>
            <person name="Jiang H."/>
            <person name="Kalra D."/>
            <person name="Klinner C."/>
            <person name="Konig C."/>
            <person name="Kovar C."/>
            <person name="Kroll A.R."/>
            <person name="Kuwar S.S."/>
            <person name="Lee S.L."/>
            <person name="Lehman R."/>
            <person name="Li K."/>
            <person name="Li Z."/>
            <person name="Liang H."/>
            <person name="Lovelace S."/>
            <person name="Lu Z."/>
            <person name="Mansfield J.H."/>
            <person name="McCulloch K.J."/>
            <person name="Mathew T."/>
            <person name="Morton B."/>
            <person name="Muzny D.M."/>
            <person name="Neunemann D."/>
            <person name="Ongeri F."/>
            <person name="Pauchet Y."/>
            <person name="Pu L.L."/>
            <person name="Pyrousis I."/>
            <person name="Rao X.J."/>
            <person name="Redding A."/>
            <person name="Roesel C."/>
            <person name="Sanchez-Gracia A."/>
            <person name="Schaack S."/>
            <person name="Shukla A."/>
            <person name="Tetreau G."/>
            <person name="Wang Y."/>
            <person name="Xiong G.H."/>
            <person name="Traut W."/>
            <person name="Walsh T.K."/>
            <person name="Worley K.C."/>
            <person name="Wu D."/>
            <person name="Wu W."/>
            <person name="Wu Y.Q."/>
            <person name="Zhang X."/>
            <person name="Zou Z."/>
            <person name="Zucker H."/>
            <person name="Briscoe A.D."/>
            <person name="Burmester T."/>
            <person name="Clem R.J."/>
            <person name="Feyereisen R."/>
            <person name="Grimmelikhuijzen C.J.P."/>
            <person name="Hamodrakas S.J."/>
            <person name="Hansson B.S."/>
            <person name="Huguet E."/>
            <person name="Jermiin L.S."/>
            <person name="Lan Q."/>
            <person name="Lehman H.K."/>
            <person name="Lorenzen M."/>
            <person name="Merzendorfer H."/>
            <person name="Michalopoulos I."/>
            <person name="Morton D.B."/>
            <person name="Muthukrishnan S."/>
            <person name="Oakeshott J.G."/>
            <person name="Palmer W."/>
            <person name="Park Y."/>
            <person name="Passarelli A.L."/>
            <person name="Rozas J."/>
            <person name="Schwartz L.M."/>
            <person name="Smith W."/>
            <person name="Southgate A."/>
            <person name="Vilcinskas A."/>
            <person name="Vogt R."/>
            <person name="Wang P."/>
            <person name="Werren J."/>
            <person name="Yu X.Q."/>
            <person name="Zhou J.J."/>
            <person name="Brown S.J."/>
            <person name="Scherer S.E."/>
            <person name="Richards S."/>
            <person name="Blissard G.W."/>
        </authorList>
    </citation>
    <scope>NUCLEOTIDE SEQUENCE</scope>
</reference>
<protein>
    <recommendedName>
        <fullName evidence="3">acid phosphatase</fullName>
        <ecNumber evidence="3">3.1.3.2</ecNumber>
    </recommendedName>
</protein>
<dbReference type="EMBL" id="JH668438">
    <property type="protein sequence ID" value="KAG6453200.1"/>
    <property type="molecule type" value="Genomic_DNA"/>
</dbReference>
<dbReference type="EC" id="3.1.3.2" evidence="3"/>
<dbReference type="InterPro" id="IPR000560">
    <property type="entry name" value="His_Pase_clade-2"/>
</dbReference>
<evidence type="ECO:0000256" key="1">
    <source>
        <dbReference type="ARBA" id="ARBA00000032"/>
    </source>
</evidence>
<dbReference type="SUPFAM" id="SSF53254">
    <property type="entry name" value="Phosphoglycerate mutase-like"/>
    <property type="match status" value="1"/>
</dbReference>
<evidence type="ECO:0000256" key="6">
    <source>
        <dbReference type="ARBA" id="ARBA00023157"/>
    </source>
</evidence>
<dbReference type="PANTHER" id="PTHR11567">
    <property type="entry name" value="ACID PHOSPHATASE-RELATED"/>
    <property type="match status" value="1"/>
</dbReference>
<sequence>MRGHSCGYKTCRGRDGGAQHFAARSPSTTSYHHRNMALHSQALLTLVTLAALVAAGARADEVFADNELVLAVLIHRHGDRTPLDGILEFSTDPDAVREATEPYGYGQLTNAGRRTAYQLGKSIRKRYGDLISAHYNRSEIFIRSTDSTRAKMTVLTAMAAVYPAGDDNWSDSLPWQPTPYTMVPARYDPNLASINCPTLINASSGKTYATSPAMERYTDVLNQWSELIAFNITATPSLAYSIYDIYKSQISLGVPLPDELQALMPEIEEIAGIALDISMGDDDHALLAAGVYMNDVVTAMTSAASGDVSQPLRIYSAHDANVFVVMAASRVTPRQVAPAYCSSFTLELRKRTDTGAYVVLPVYQASPDAEPVHLQVEGCSALLCPLDEFVSITKPFVLDEDTWRENCAYTDDLDIDESMFD</sequence>
<dbReference type="InterPro" id="IPR029033">
    <property type="entry name" value="His_PPase_superfam"/>
</dbReference>
<evidence type="ECO:0000256" key="2">
    <source>
        <dbReference type="ARBA" id="ARBA00005375"/>
    </source>
</evidence>
<keyword evidence="4" id="KW-0732">Signal</keyword>
<keyword evidence="5" id="KW-0378">Hydrolase</keyword>
<proteinExistence type="inferred from homology"/>
<evidence type="ECO:0000256" key="7">
    <source>
        <dbReference type="ARBA" id="ARBA00023180"/>
    </source>
</evidence>
<dbReference type="PROSITE" id="PS00616">
    <property type="entry name" value="HIS_ACID_PHOSPHAT_1"/>
    <property type="match status" value="1"/>
</dbReference>
<dbReference type="Gene3D" id="3.40.50.1240">
    <property type="entry name" value="Phosphoglycerate mutase-like"/>
    <property type="match status" value="1"/>
</dbReference>
<evidence type="ECO:0000256" key="4">
    <source>
        <dbReference type="ARBA" id="ARBA00022729"/>
    </source>
</evidence>
<keyword evidence="9" id="KW-1185">Reference proteome</keyword>
<evidence type="ECO:0000256" key="3">
    <source>
        <dbReference type="ARBA" id="ARBA00012646"/>
    </source>
</evidence>
<keyword evidence="6" id="KW-1015">Disulfide bond</keyword>
<dbReference type="AlphaFoldDB" id="A0A922CN50"/>
<keyword evidence="7" id="KW-0325">Glycoprotein</keyword>
<organism evidence="8 9">
    <name type="scientific">Manduca sexta</name>
    <name type="common">Tobacco hawkmoth</name>
    <name type="synonym">Tobacco hornworm</name>
    <dbReference type="NCBI Taxonomy" id="7130"/>
    <lineage>
        <taxon>Eukaryota</taxon>
        <taxon>Metazoa</taxon>
        <taxon>Ecdysozoa</taxon>
        <taxon>Arthropoda</taxon>
        <taxon>Hexapoda</taxon>
        <taxon>Insecta</taxon>
        <taxon>Pterygota</taxon>
        <taxon>Neoptera</taxon>
        <taxon>Endopterygota</taxon>
        <taxon>Lepidoptera</taxon>
        <taxon>Glossata</taxon>
        <taxon>Ditrysia</taxon>
        <taxon>Bombycoidea</taxon>
        <taxon>Sphingidae</taxon>
        <taxon>Sphinginae</taxon>
        <taxon>Sphingini</taxon>
        <taxon>Manduca</taxon>
    </lineage>
</organism>
<gene>
    <name evidence="8" type="ORF">O3G_MSEX008019</name>
</gene>
<comment type="caution">
    <text evidence="8">The sequence shown here is derived from an EMBL/GenBank/DDBJ whole genome shotgun (WGS) entry which is preliminary data.</text>
</comment>
<evidence type="ECO:0000256" key="5">
    <source>
        <dbReference type="ARBA" id="ARBA00022801"/>
    </source>
</evidence>
<dbReference type="InterPro" id="IPR050645">
    <property type="entry name" value="Histidine_acid_phosphatase"/>
</dbReference>
<evidence type="ECO:0000313" key="8">
    <source>
        <dbReference type="EMBL" id="KAG6453200.1"/>
    </source>
</evidence>
<evidence type="ECO:0000313" key="9">
    <source>
        <dbReference type="Proteomes" id="UP000791440"/>
    </source>
</evidence>
<dbReference type="Proteomes" id="UP000791440">
    <property type="component" value="Unassembled WGS sequence"/>
</dbReference>
<comment type="similarity">
    <text evidence="2">Belongs to the histidine acid phosphatase family.</text>
</comment>
<name>A0A922CN50_MANSE</name>
<reference evidence="8" key="2">
    <citation type="submission" date="2020-12" db="EMBL/GenBank/DDBJ databases">
        <authorList>
            <person name="Kanost M."/>
        </authorList>
    </citation>
    <scope>NUCLEOTIDE SEQUENCE</scope>
</reference>
<dbReference type="EMBL" id="JH668438">
    <property type="protein sequence ID" value="KAG6453201.1"/>
    <property type="molecule type" value="Genomic_DNA"/>
</dbReference>
<dbReference type="InterPro" id="IPR033379">
    <property type="entry name" value="Acid_Pase_AS"/>
</dbReference>
<dbReference type="GO" id="GO:0003993">
    <property type="term" value="F:acid phosphatase activity"/>
    <property type="evidence" value="ECO:0007669"/>
    <property type="project" value="UniProtKB-EC"/>
</dbReference>